<dbReference type="EMBL" id="ADKX01000045">
    <property type="protein sequence ID" value="EFW03647.1"/>
    <property type="molecule type" value="Genomic_DNA"/>
</dbReference>
<gene>
    <name evidence="1" type="ORF">HMPREF9488_03093</name>
</gene>
<sequence>MHLFYLLKIMKMGFHPTCQNVENYIGWRSQKEARLPDSIIKQFTLSVQNMNSNAIFPT</sequence>
<organism evidence="1 2">
    <name type="scientific">Coprobacillus cateniformis</name>
    <dbReference type="NCBI Taxonomy" id="100884"/>
    <lineage>
        <taxon>Bacteria</taxon>
        <taxon>Bacillati</taxon>
        <taxon>Bacillota</taxon>
        <taxon>Erysipelotrichia</taxon>
        <taxon>Erysipelotrichales</taxon>
        <taxon>Coprobacillaceae</taxon>
        <taxon>Coprobacillus</taxon>
    </lineage>
</organism>
<comment type="caution">
    <text evidence="1">The sequence shown here is derived from an EMBL/GenBank/DDBJ whole genome shotgun (WGS) entry which is preliminary data.</text>
</comment>
<keyword evidence="2" id="KW-1185">Reference proteome</keyword>
<dbReference type="HOGENOM" id="CLU_2971679_0_0_9"/>
<reference evidence="1 2" key="1">
    <citation type="submission" date="2010-12" db="EMBL/GenBank/DDBJ databases">
        <title>The Genome Sequence of Coprobacillus sp. strain 29_1.</title>
        <authorList>
            <consortium name="The Broad Institute Genome Sequencing Platform"/>
            <person name="Earl A."/>
            <person name="Ward D."/>
            <person name="Feldgarden M."/>
            <person name="Gevers D."/>
            <person name="Daigneault M."/>
            <person name="Sibley C.D."/>
            <person name="White A."/>
            <person name="Strauss J."/>
            <person name="Allen-Vercoe E."/>
            <person name="Young S.K."/>
            <person name="Zeng Q."/>
            <person name="Gargeya S."/>
            <person name="Fitzgerald M."/>
            <person name="Haas B."/>
            <person name="Abouelleil A."/>
            <person name="Alvarado L."/>
            <person name="Arachchi H.M."/>
            <person name="Berlin A."/>
            <person name="Brown A."/>
            <person name="Chapman S.B."/>
            <person name="Chen Z."/>
            <person name="Dunbar C."/>
            <person name="Freedman E."/>
            <person name="Gearin G."/>
            <person name="Gellesch M."/>
            <person name="Goldberg J."/>
            <person name="Griggs A."/>
            <person name="Gujja S."/>
            <person name="Heilman E."/>
            <person name="Heiman D."/>
            <person name="Howarth C."/>
            <person name="Larson L."/>
            <person name="Lui A."/>
            <person name="MacDonald P.J.P."/>
            <person name="Mehta T."/>
            <person name="Montmayeur A."/>
            <person name="Murphy C."/>
            <person name="Neiman D."/>
            <person name="Pearson M."/>
            <person name="Priest M."/>
            <person name="Roberts A."/>
            <person name="Saif S."/>
            <person name="Shea T."/>
            <person name="Shenoy N."/>
            <person name="Sisk P."/>
            <person name="Stolte C."/>
            <person name="Sykes S."/>
            <person name="White J."/>
            <person name="Yandava C."/>
            <person name="Nusbaum C."/>
            <person name="Birren B."/>
        </authorList>
    </citation>
    <scope>NUCLEOTIDE SEQUENCE [LARGE SCALE GENOMIC DNA]</scope>
    <source>
        <strain evidence="1 2">29_1</strain>
    </source>
</reference>
<protein>
    <submittedName>
        <fullName evidence="1">Uncharacterized protein</fullName>
    </submittedName>
</protein>
<dbReference type="AlphaFoldDB" id="E7GEA0"/>
<evidence type="ECO:0000313" key="2">
    <source>
        <dbReference type="Proteomes" id="UP000003157"/>
    </source>
</evidence>
<proteinExistence type="predicted"/>
<evidence type="ECO:0000313" key="1">
    <source>
        <dbReference type="EMBL" id="EFW03647.1"/>
    </source>
</evidence>
<accession>E7GEA0</accession>
<name>E7GEA0_9FIRM</name>
<dbReference type="Proteomes" id="UP000003157">
    <property type="component" value="Unassembled WGS sequence"/>
</dbReference>